<evidence type="ECO:0000313" key="3">
    <source>
        <dbReference type="Proteomes" id="UP000076486"/>
    </source>
</evidence>
<evidence type="ECO:0000256" key="1">
    <source>
        <dbReference type="SAM" id="Phobius"/>
    </source>
</evidence>
<dbReference type="AlphaFoldDB" id="A0A161YKV5"/>
<reference evidence="2 3" key="1">
    <citation type="submission" date="2013-07" db="EMBL/GenBank/DDBJ databases">
        <title>Comparative Genomic and Metabolomic Analysis of Twelve Strains of Pseudoalteromonas luteoviolacea.</title>
        <authorList>
            <person name="Vynne N.G."/>
            <person name="Mansson M."/>
            <person name="Gram L."/>
        </authorList>
    </citation>
    <scope>NUCLEOTIDE SEQUENCE [LARGE SCALE GENOMIC DNA]</scope>
    <source>
        <strain evidence="2 3">CPMOR-1</strain>
    </source>
</reference>
<feature type="transmembrane region" description="Helical" evidence="1">
    <location>
        <begin position="6"/>
        <end position="23"/>
    </location>
</feature>
<feature type="transmembrane region" description="Helical" evidence="1">
    <location>
        <begin position="61"/>
        <end position="81"/>
    </location>
</feature>
<keyword evidence="1" id="KW-0472">Membrane</keyword>
<gene>
    <name evidence="2" type="ORF">N473_21045</name>
</gene>
<accession>A0A161YKV5</accession>
<dbReference type="PATRIC" id="fig|1365248.3.peg.3286"/>
<keyword evidence="1" id="KW-1133">Transmembrane helix</keyword>
<dbReference type="EMBL" id="AUYC01000035">
    <property type="protein sequence ID" value="KZN62033.1"/>
    <property type="molecule type" value="Genomic_DNA"/>
</dbReference>
<feature type="transmembrane region" description="Helical" evidence="1">
    <location>
        <begin position="35"/>
        <end position="55"/>
    </location>
</feature>
<evidence type="ECO:0000313" key="2">
    <source>
        <dbReference type="EMBL" id="KZN62033.1"/>
    </source>
</evidence>
<sequence length="84" mass="9549">MYSFLMVLLISTGVIFSYLSNRHQRLLKKPLSKTYQKVSYGLLVMATLVGGLYFVGSAGVFMWLLILMAALFCFPFVALFIKRN</sequence>
<dbReference type="Proteomes" id="UP000076486">
    <property type="component" value="Unassembled WGS sequence"/>
</dbReference>
<keyword evidence="1" id="KW-0812">Transmembrane</keyword>
<protein>
    <submittedName>
        <fullName evidence="2">Uncharacterized protein</fullName>
    </submittedName>
</protein>
<organism evidence="2 3">
    <name type="scientific">Pseudoalteromonas luteoviolacea CPMOR-1</name>
    <dbReference type="NCBI Taxonomy" id="1365248"/>
    <lineage>
        <taxon>Bacteria</taxon>
        <taxon>Pseudomonadati</taxon>
        <taxon>Pseudomonadota</taxon>
        <taxon>Gammaproteobacteria</taxon>
        <taxon>Alteromonadales</taxon>
        <taxon>Pseudoalteromonadaceae</taxon>
        <taxon>Pseudoalteromonas</taxon>
    </lineage>
</organism>
<comment type="caution">
    <text evidence="2">The sequence shown here is derived from an EMBL/GenBank/DDBJ whole genome shotgun (WGS) entry which is preliminary data.</text>
</comment>
<name>A0A161YKV5_9GAMM</name>
<proteinExistence type="predicted"/>